<name>A0ABU2DJK7_ACHAE</name>
<keyword evidence="2" id="KW-0489">Methyltransferase</keyword>
<comment type="caution">
    <text evidence="2">The sequence shown here is derived from an EMBL/GenBank/DDBJ whole genome shotgun (WGS) entry which is preliminary data.</text>
</comment>
<dbReference type="PANTHER" id="PTHR12843">
    <property type="entry name" value="PROTEIN-LYSINE N-METHYLTRANSFERASE METTL10"/>
    <property type="match status" value="1"/>
</dbReference>
<keyword evidence="3" id="KW-1185">Reference proteome</keyword>
<dbReference type="Pfam" id="PF13649">
    <property type="entry name" value="Methyltransf_25"/>
    <property type="match status" value="1"/>
</dbReference>
<dbReference type="EC" id="2.1.-.-" evidence="2"/>
<reference evidence="3" key="1">
    <citation type="submission" date="2023-07" db="EMBL/GenBank/DDBJ databases">
        <title>Glyphosate-induced phosphonatase operons in soil bacteria of genus Achromobacter.</title>
        <authorList>
            <person name="Epiktetov D.O."/>
            <person name="Sviridov A.V."/>
            <person name="Tarlachkov S.V."/>
            <person name="Shushkova T.V."/>
            <person name="Toropygin I.Y."/>
            <person name="Leontievsky A."/>
        </authorList>
    </citation>
    <scope>NUCLEOTIDE SEQUENCE [LARGE SCALE GENOMIC DNA]</scope>
    <source>
        <strain evidence="3">Kg 16</strain>
    </source>
</reference>
<dbReference type="EMBL" id="JAVKVN010000011">
    <property type="protein sequence ID" value="MDR7948310.1"/>
    <property type="molecule type" value="Genomic_DNA"/>
</dbReference>
<gene>
    <name evidence="2" type="ORF">RIU57_24540</name>
</gene>
<accession>A0ABU2DJK7</accession>
<proteinExistence type="predicted"/>
<evidence type="ECO:0000259" key="1">
    <source>
        <dbReference type="Pfam" id="PF13649"/>
    </source>
</evidence>
<dbReference type="InterPro" id="IPR041698">
    <property type="entry name" value="Methyltransf_25"/>
</dbReference>
<protein>
    <submittedName>
        <fullName evidence="2">Class I SAM-dependent methyltransferase</fullName>
        <ecNumber evidence="2">2.1.-.-</ecNumber>
    </submittedName>
</protein>
<feature type="domain" description="Methyltransferase" evidence="1">
    <location>
        <begin position="44"/>
        <end position="140"/>
    </location>
</feature>
<organism evidence="2 3">
    <name type="scientific">Achromobacter aegrifaciens</name>
    <dbReference type="NCBI Taxonomy" id="1287736"/>
    <lineage>
        <taxon>Bacteria</taxon>
        <taxon>Pseudomonadati</taxon>
        <taxon>Pseudomonadota</taxon>
        <taxon>Betaproteobacteria</taxon>
        <taxon>Burkholderiales</taxon>
        <taxon>Alcaligenaceae</taxon>
        <taxon>Achromobacter</taxon>
    </lineage>
</organism>
<sequence length="204" mass="22395">MSNKNHWNNVYRTKSEDAVSWYAAHLDTSLRMIQHVAPMPEAAIIDVGGGEATLADDLLALGYRDLTVLDISETAIQAMRERLGTKSASVEWLVTDVTTATLPSARYDVWHDRAVFHFLTDPADRQAYIAQATQSVKADGFLVVATFGPDGPLKCSGLDTVRYDAAALQAEFGAGFALMDSTVESHQTPFGTSQQFVYCLFNRK</sequence>
<keyword evidence="2" id="KW-0808">Transferase</keyword>
<dbReference type="InterPro" id="IPR029063">
    <property type="entry name" value="SAM-dependent_MTases_sf"/>
</dbReference>
<dbReference type="RefSeq" id="WP_306651230.1">
    <property type="nucleotide sequence ID" value="NZ_JAVCPK010000003.1"/>
</dbReference>
<evidence type="ECO:0000313" key="2">
    <source>
        <dbReference type="EMBL" id="MDR7948310.1"/>
    </source>
</evidence>
<dbReference type="GO" id="GO:0008168">
    <property type="term" value="F:methyltransferase activity"/>
    <property type="evidence" value="ECO:0007669"/>
    <property type="project" value="UniProtKB-KW"/>
</dbReference>
<dbReference type="PANTHER" id="PTHR12843:SF5">
    <property type="entry name" value="EEF1A LYSINE METHYLTRANSFERASE 2"/>
    <property type="match status" value="1"/>
</dbReference>
<dbReference type="Gene3D" id="3.40.50.150">
    <property type="entry name" value="Vaccinia Virus protein VP39"/>
    <property type="match status" value="1"/>
</dbReference>
<dbReference type="GO" id="GO:0032259">
    <property type="term" value="P:methylation"/>
    <property type="evidence" value="ECO:0007669"/>
    <property type="project" value="UniProtKB-KW"/>
</dbReference>
<dbReference type="Proteomes" id="UP001264156">
    <property type="component" value="Unassembled WGS sequence"/>
</dbReference>
<dbReference type="CDD" id="cd02440">
    <property type="entry name" value="AdoMet_MTases"/>
    <property type="match status" value="1"/>
</dbReference>
<dbReference type="SUPFAM" id="SSF53335">
    <property type="entry name" value="S-adenosyl-L-methionine-dependent methyltransferases"/>
    <property type="match status" value="1"/>
</dbReference>
<evidence type="ECO:0000313" key="3">
    <source>
        <dbReference type="Proteomes" id="UP001264156"/>
    </source>
</evidence>